<reference evidence="1" key="1">
    <citation type="submission" date="2021-01" db="EMBL/GenBank/DDBJ databases">
        <authorList>
            <person name="Corre E."/>
            <person name="Pelletier E."/>
            <person name="Niang G."/>
            <person name="Scheremetjew M."/>
            <person name="Finn R."/>
            <person name="Kale V."/>
            <person name="Holt S."/>
            <person name="Cochrane G."/>
            <person name="Meng A."/>
            <person name="Brown T."/>
            <person name="Cohen L."/>
        </authorList>
    </citation>
    <scope>NUCLEOTIDE SEQUENCE</scope>
    <source>
        <strain evidence="1">CCMP3303</strain>
    </source>
</reference>
<evidence type="ECO:0000313" key="2">
    <source>
        <dbReference type="EMBL" id="CAD8370281.1"/>
    </source>
</evidence>
<dbReference type="InterPro" id="IPR019004">
    <property type="entry name" value="YqeY/Aim41"/>
</dbReference>
<gene>
    <name evidence="1" type="ORF">MPOL1434_LOCUS5889</name>
    <name evidence="2" type="ORF">MPOL1434_LOCUS5890</name>
</gene>
<dbReference type="PANTHER" id="PTHR28055">
    <property type="entry name" value="ALTERED INHERITANCE OF MITOCHONDRIA PROTEIN 41, MITOCHONDRIAL"/>
    <property type="match status" value="1"/>
</dbReference>
<dbReference type="InterPro" id="IPR042184">
    <property type="entry name" value="YqeY/Aim41_N"/>
</dbReference>
<proteinExistence type="predicted"/>
<dbReference type="GO" id="GO:0016884">
    <property type="term" value="F:carbon-nitrogen ligase activity, with glutamine as amido-N-donor"/>
    <property type="evidence" value="ECO:0007669"/>
    <property type="project" value="InterPro"/>
</dbReference>
<dbReference type="SUPFAM" id="SSF89095">
    <property type="entry name" value="GatB/YqeY motif"/>
    <property type="match status" value="1"/>
</dbReference>
<dbReference type="Gene3D" id="1.10.1510.10">
    <property type="entry name" value="Uncharacterised protein YqeY/AIM41 PF09424, N-terminal domain"/>
    <property type="match status" value="1"/>
</dbReference>
<dbReference type="PANTHER" id="PTHR28055:SF1">
    <property type="entry name" value="ALTERED INHERITANCE OF MITOCHONDRIA PROTEIN 41, MITOCHONDRIAL"/>
    <property type="match status" value="1"/>
</dbReference>
<sequence>MRYPATAARIISLLTLSGVARRSPSHLASAFAPGISFAASYEYSTSSTSLFSIVDEVTAEMKTAMKAKDTTTLGSIRLMRSAFANAQIEEKTDALTDEQAINCLRKMAKMRQESIGMFKDGGAEDRAAAEQAELDVIGRWLPQLADEETTRSWVVEAIEGTGVAGDMSKMGMVMGALMKNHKAELDGKLAQKIVKEELSK</sequence>
<dbReference type="Gene3D" id="1.10.10.410">
    <property type="match status" value="1"/>
</dbReference>
<dbReference type="EMBL" id="HBEJ01010005">
    <property type="protein sequence ID" value="CAD8370279.1"/>
    <property type="molecule type" value="Transcribed_RNA"/>
</dbReference>
<name>A0A6U0JY75_9STRA</name>
<dbReference type="InterPro" id="IPR023168">
    <property type="entry name" value="GatB_Yqey_C_2"/>
</dbReference>
<dbReference type="InterPro" id="IPR003789">
    <property type="entry name" value="Asn/Gln_tRNA_amidoTrase-B-like"/>
</dbReference>
<evidence type="ECO:0008006" key="3">
    <source>
        <dbReference type="Google" id="ProtNLM"/>
    </source>
</evidence>
<dbReference type="AlphaFoldDB" id="A0A6U0JY75"/>
<dbReference type="EMBL" id="HBEJ01010006">
    <property type="protein sequence ID" value="CAD8370281.1"/>
    <property type="molecule type" value="Transcribed_RNA"/>
</dbReference>
<organism evidence="1">
    <name type="scientific">Minutocellus polymorphus</name>
    <dbReference type="NCBI Taxonomy" id="265543"/>
    <lineage>
        <taxon>Eukaryota</taxon>
        <taxon>Sar</taxon>
        <taxon>Stramenopiles</taxon>
        <taxon>Ochrophyta</taxon>
        <taxon>Bacillariophyta</taxon>
        <taxon>Mediophyceae</taxon>
        <taxon>Cymatosirophycidae</taxon>
        <taxon>Cymatosirales</taxon>
        <taxon>Cymatosiraceae</taxon>
        <taxon>Minutocellus</taxon>
    </lineage>
</organism>
<accession>A0A6U0JY75</accession>
<dbReference type="Pfam" id="PF09424">
    <property type="entry name" value="YqeY"/>
    <property type="match status" value="1"/>
</dbReference>
<protein>
    <recommendedName>
        <fullName evidence="3">Asn/Gln amidotransferase domain-containing protein</fullName>
    </recommendedName>
</protein>
<evidence type="ECO:0000313" key="1">
    <source>
        <dbReference type="EMBL" id="CAD8370279.1"/>
    </source>
</evidence>